<dbReference type="Gene3D" id="3.40.640.10">
    <property type="entry name" value="Type I PLP-dependent aspartate aminotransferase-like (Major domain)"/>
    <property type="match status" value="1"/>
</dbReference>
<comment type="function">
    <text evidence="5">Catalyzes the cleavage of L-allo-threonine and L-threonine to glycine and acetaldehyde.</text>
</comment>
<dbReference type="PANTHER" id="PTHR48097">
    <property type="entry name" value="L-THREONINE ALDOLASE-RELATED"/>
    <property type="match status" value="1"/>
</dbReference>
<evidence type="ECO:0000256" key="3">
    <source>
        <dbReference type="ARBA" id="ARBA00011881"/>
    </source>
</evidence>
<evidence type="ECO:0000313" key="7">
    <source>
        <dbReference type="EMBL" id="ABS63581.1"/>
    </source>
</evidence>
<evidence type="ECO:0000256" key="4">
    <source>
        <dbReference type="ARBA" id="ARBA00022898"/>
    </source>
</evidence>
<dbReference type="InterPro" id="IPR015422">
    <property type="entry name" value="PyrdxlP-dep_Trfase_small"/>
</dbReference>
<dbReference type="PIRSF" id="PIRSF038940">
    <property type="entry name" value="Low_specificity_LTA"/>
    <property type="match status" value="1"/>
</dbReference>
<accession>A7HUJ8</accession>
<dbReference type="Proteomes" id="UP000006377">
    <property type="component" value="Chromosome"/>
</dbReference>
<dbReference type="GO" id="GO:0008732">
    <property type="term" value="F:L-allo-threonine aldolase activity"/>
    <property type="evidence" value="ECO:0007669"/>
    <property type="project" value="RHEA"/>
</dbReference>
<dbReference type="InterPro" id="IPR001597">
    <property type="entry name" value="ArAA_b-elim_lyase/Thr_aldolase"/>
</dbReference>
<dbReference type="InterPro" id="IPR015424">
    <property type="entry name" value="PyrdxlP-dep_Trfase"/>
</dbReference>
<keyword evidence="4 5" id="KW-0663">Pyridoxal phosphate</keyword>
<comment type="similarity">
    <text evidence="2 5">Belongs to the threonine aldolase family.</text>
</comment>
<dbReference type="InterPro" id="IPR026273">
    <property type="entry name" value="Low_specificity_L-TA_bact"/>
</dbReference>
<dbReference type="PANTHER" id="PTHR48097:SF5">
    <property type="entry name" value="LOW SPECIFICITY L-THREONINE ALDOLASE"/>
    <property type="match status" value="1"/>
</dbReference>
<keyword evidence="8" id="KW-1185">Reference proteome</keyword>
<dbReference type="OrthoDB" id="9774495at2"/>
<dbReference type="EC" id="4.1.2.48" evidence="5"/>
<dbReference type="GO" id="GO:0006567">
    <property type="term" value="P:L-threonine catabolic process"/>
    <property type="evidence" value="ECO:0007669"/>
    <property type="project" value="UniProtKB-UniRule"/>
</dbReference>
<evidence type="ECO:0000259" key="6">
    <source>
        <dbReference type="Pfam" id="PF01212"/>
    </source>
</evidence>
<proteinExistence type="inferred from homology"/>
<evidence type="ECO:0000256" key="1">
    <source>
        <dbReference type="ARBA" id="ARBA00001933"/>
    </source>
</evidence>
<comment type="catalytic activity">
    <reaction evidence="5">
        <text>L-allo-threonine = acetaldehyde + glycine</text>
        <dbReference type="Rhea" id="RHEA:26209"/>
        <dbReference type="ChEBI" id="CHEBI:15343"/>
        <dbReference type="ChEBI" id="CHEBI:57305"/>
        <dbReference type="ChEBI" id="CHEBI:58585"/>
        <dbReference type="EC" id="4.1.2.48"/>
    </reaction>
</comment>
<dbReference type="Pfam" id="PF01212">
    <property type="entry name" value="Beta_elim_lyase"/>
    <property type="match status" value="1"/>
</dbReference>
<name>A7HUJ8_PARL1</name>
<comment type="cofactor">
    <cofactor evidence="1 5">
        <name>pyridoxal 5'-phosphate</name>
        <dbReference type="ChEBI" id="CHEBI:597326"/>
    </cofactor>
</comment>
<evidence type="ECO:0000256" key="2">
    <source>
        <dbReference type="ARBA" id="ARBA00006966"/>
    </source>
</evidence>
<organism evidence="7 8">
    <name type="scientific">Parvibaculum lavamentivorans (strain DS-1 / DSM 13023 / NCIMB 13966)</name>
    <dbReference type="NCBI Taxonomy" id="402881"/>
    <lineage>
        <taxon>Bacteria</taxon>
        <taxon>Pseudomonadati</taxon>
        <taxon>Pseudomonadota</taxon>
        <taxon>Alphaproteobacteria</taxon>
        <taxon>Hyphomicrobiales</taxon>
        <taxon>Parvibaculaceae</taxon>
        <taxon>Parvibaculum</taxon>
    </lineage>
</organism>
<dbReference type="Gene3D" id="3.90.1150.10">
    <property type="entry name" value="Aspartate Aminotransferase, domain 1"/>
    <property type="match status" value="1"/>
</dbReference>
<evidence type="ECO:0000256" key="5">
    <source>
        <dbReference type="PIRNR" id="PIRNR038940"/>
    </source>
</evidence>
<dbReference type="EMBL" id="CP000774">
    <property type="protein sequence ID" value="ABS63581.1"/>
    <property type="molecule type" value="Genomic_DNA"/>
</dbReference>
<comment type="subunit">
    <text evidence="3">Homotetramer.</text>
</comment>
<dbReference type="SUPFAM" id="SSF53383">
    <property type="entry name" value="PLP-dependent transferases"/>
    <property type="match status" value="1"/>
</dbReference>
<dbReference type="KEGG" id="pla:Plav_1966"/>
<dbReference type="RefSeq" id="WP_012110877.1">
    <property type="nucleotide sequence ID" value="NC_009719.1"/>
</dbReference>
<protein>
    <recommendedName>
        <fullName evidence="5">L-threonine aldolase</fullName>
        <ecNumber evidence="5">4.1.2.48</ecNumber>
    </recommendedName>
</protein>
<sequence length="345" mass="36266">MDFTSDNAAGAAPEILEALSRVNGGTAASYGADDVTTRLTRRFSELFEREVAVFPVVTGTAANALALATLTPSHGAVMCHELAHVHVDECGAPEMFSGGAKLVPVGGAAAKIDPRALAASLAALPQGVVHHVQPSALTVTQSTEMGSVYSIAEIEALAEIARGRGLRIHMDGARFANALASLEVSPASMTWKAGIDIMSFGATKNGALAAEAVLVFNPDLAKDLAFRRKRAGHLLSKMRFLSAQLEAYLTDDLWLRLAAHANAMTTRLAAGLAQTAGATLHLEPQANEVFVRLPVSLIKHLRDAGARFHPWPMPGDDDQARSVRLVTSFQTSAAEIDSFLGLAAG</sequence>
<reference evidence="7 8" key="1">
    <citation type="journal article" date="2011" name="Stand. Genomic Sci.">
        <title>Complete genome sequence of Parvibaculum lavamentivorans type strain (DS-1(T)).</title>
        <authorList>
            <person name="Schleheck D."/>
            <person name="Weiss M."/>
            <person name="Pitluck S."/>
            <person name="Bruce D."/>
            <person name="Land M.L."/>
            <person name="Han S."/>
            <person name="Saunders E."/>
            <person name="Tapia R."/>
            <person name="Detter C."/>
            <person name="Brettin T."/>
            <person name="Han J."/>
            <person name="Woyke T."/>
            <person name="Goodwin L."/>
            <person name="Pennacchio L."/>
            <person name="Nolan M."/>
            <person name="Cook A.M."/>
            <person name="Kjelleberg S."/>
            <person name="Thomas T."/>
        </authorList>
    </citation>
    <scope>NUCLEOTIDE SEQUENCE [LARGE SCALE GENOMIC DNA]</scope>
    <source>
        <strain evidence="8">DS-1 / DSM 13023 / NCIMB 13966</strain>
    </source>
</reference>
<dbReference type="AlphaFoldDB" id="A7HUJ8"/>
<feature type="domain" description="Aromatic amino acid beta-eliminating lyase/threonine aldolase" evidence="6">
    <location>
        <begin position="2"/>
        <end position="292"/>
    </location>
</feature>
<evidence type="ECO:0000313" key="8">
    <source>
        <dbReference type="Proteomes" id="UP000006377"/>
    </source>
</evidence>
<dbReference type="STRING" id="402881.Plav_1966"/>
<dbReference type="InterPro" id="IPR015421">
    <property type="entry name" value="PyrdxlP-dep_Trfase_major"/>
</dbReference>
<comment type="catalytic activity">
    <reaction evidence="5">
        <text>L-threonine = acetaldehyde + glycine</text>
        <dbReference type="Rhea" id="RHEA:19625"/>
        <dbReference type="ChEBI" id="CHEBI:15343"/>
        <dbReference type="ChEBI" id="CHEBI:57305"/>
        <dbReference type="ChEBI" id="CHEBI:57926"/>
        <dbReference type="EC" id="4.1.2.48"/>
    </reaction>
</comment>
<keyword evidence="5 7" id="KW-0456">Lyase</keyword>
<gene>
    <name evidence="7" type="ordered locus">Plav_1966</name>
</gene>
<dbReference type="eggNOG" id="COG2008">
    <property type="taxonomic scope" value="Bacteria"/>
</dbReference>
<dbReference type="HOGENOM" id="CLU_049619_0_0_5"/>